<gene>
    <name evidence="1" type="ORF">GTPT_0474</name>
</gene>
<dbReference type="InterPro" id="IPR036237">
    <property type="entry name" value="Xyl_isomerase-like_sf"/>
</dbReference>
<dbReference type="AlphaFoldDB" id="A0A085JPA4"/>
<organism evidence="1 2">
    <name type="scientific">Tatumella ptyseos ATCC 33301</name>
    <dbReference type="NCBI Taxonomy" id="1005995"/>
    <lineage>
        <taxon>Bacteria</taxon>
        <taxon>Pseudomonadati</taxon>
        <taxon>Pseudomonadota</taxon>
        <taxon>Gammaproteobacteria</taxon>
        <taxon>Enterobacterales</taxon>
        <taxon>Erwiniaceae</taxon>
        <taxon>Tatumella</taxon>
    </lineage>
</organism>
<evidence type="ECO:0000313" key="1">
    <source>
        <dbReference type="EMBL" id="KFD22300.1"/>
    </source>
</evidence>
<accession>A0A085JPA4</accession>
<dbReference type="EMBL" id="JMPR01000008">
    <property type="protein sequence ID" value="KFD22300.1"/>
    <property type="molecule type" value="Genomic_DNA"/>
</dbReference>
<dbReference type="OrthoDB" id="2237247at2"/>
<dbReference type="Gene3D" id="3.20.20.150">
    <property type="entry name" value="Divalent-metal-dependent TIM barrel enzymes"/>
    <property type="match status" value="1"/>
</dbReference>
<sequence>MSTEIIVVTGAYGRQQVAAAGGQQALLPVIERAGASGVEIRRELFSAQELSQLPALSAAIKQHGLTAYYSVPEPLFTASGTINPDLQTFFAEAGTLNARLLKFSSGYPVSNVAAEKLAEQLAASPVPVTVENDQTDGGKIAVMAEFFSRFGQIPAIAGMTFDTGNWYWTGESPLRACRELSAYVSYIHLKAVRKDKDGFRAVPPAPDDEHWQTLLAALPGNVPRGIEFPLTGEDLVAVTRQYVDLFRQV</sequence>
<dbReference type="Proteomes" id="UP000028602">
    <property type="component" value="Unassembled WGS sequence"/>
</dbReference>
<dbReference type="SUPFAM" id="SSF51658">
    <property type="entry name" value="Xylose isomerase-like"/>
    <property type="match status" value="1"/>
</dbReference>
<dbReference type="RefSeq" id="WP_025901545.1">
    <property type="nucleotide sequence ID" value="NZ_ATMJ01000038.1"/>
</dbReference>
<keyword evidence="2" id="KW-1185">Reference proteome</keyword>
<proteinExistence type="predicted"/>
<reference evidence="1 2" key="1">
    <citation type="submission" date="2014-05" db="EMBL/GenBank/DDBJ databases">
        <title>ATOL: Assembling a taxonomically balanced genome-scale reconstruction of the evolutionary history of the Enterobacteriaceae.</title>
        <authorList>
            <person name="Plunkett G.III."/>
            <person name="Neeno-Eckwall E.C."/>
            <person name="Glasner J.D."/>
            <person name="Perna N.T."/>
        </authorList>
    </citation>
    <scope>NUCLEOTIDE SEQUENCE [LARGE SCALE GENOMIC DNA]</scope>
    <source>
        <strain evidence="1 2">ATCC 33301</strain>
    </source>
</reference>
<protein>
    <submittedName>
        <fullName evidence="1">Epimerase</fullName>
    </submittedName>
</protein>
<evidence type="ECO:0000313" key="2">
    <source>
        <dbReference type="Proteomes" id="UP000028602"/>
    </source>
</evidence>
<comment type="caution">
    <text evidence="1">The sequence shown here is derived from an EMBL/GenBank/DDBJ whole genome shotgun (WGS) entry which is preliminary data.</text>
</comment>
<name>A0A085JPA4_9GAMM</name>
<dbReference type="eggNOG" id="COG1082">
    <property type="taxonomic scope" value="Bacteria"/>
</dbReference>